<dbReference type="EMBL" id="PVNE01000024">
    <property type="protein sequence ID" value="PRX39518.1"/>
    <property type="molecule type" value="Genomic_DNA"/>
</dbReference>
<reference evidence="2 3" key="1">
    <citation type="submission" date="2018-03" db="EMBL/GenBank/DDBJ databases">
        <title>Genomic Encyclopedia of Archaeal and Bacterial Type Strains, Phase II (KMG-II): from individual species to whole genera.</title>
        <authorList>
            <person name="Goeker M."/>
        </authorList>
    </citation>
    <scope>NUCLEOTIDE SEQUENCE [LARGE SCALE GENOMIC DNA]</scope>
    <source>
        <strain evidence="2 3">DSM 44946</strain>
    </source>
</reference>
<feature type="region of interest" description="Disordered" evidence="1">
    <location>
        <begin position="39"/>
        <end position="67"/>
    </location>
</feature>
<gene>
    <name evidence="2" type="ORF">CLV97_12456</name>
</gene>
<name>A0A2T0LC15_9BACL</name>
<accession>A0A2T0LC15</accession>
<dbReference type="AlphaFoldDB" id="A0A2T0LC15"/>
<comment type="caution">
    <text evidence="2">The sequence shown here is derived from an EMBL/GenBank/DDBJ whole genome shotgun (WGS) entry which is preliminary data.</text>
</comment>
<sequence>MKKYRVTSEFIDKNTRVYYPTGSTYETDDAERVEELRKKGFIGGEINQQTAEKPKGKTKKGKGDADQ</sequence>
<dbReference type="OrthoDB" id="2943524at2"/>
<organism evidence="2 3">
    <name type="scientific">Planifilum fimeticola</name>
    <dbReference type="NCBI Taxonomy" id="201975"/>
    <lineage>
        <taxon>Bacteria</taxon>
        <taxon>Bacillati</taxon>
        <taxon>Bacillota</taxon>
        <taxon>Bacilli</taxon>
        <taxon>Bacillales</taxon>
        <taxon>Thermoactinomycetaceae</taxon>
        <taxon>Planifilum</taxon>
    </lineage>
</organism>
<evidence type="ECO:0000313" key="2">
    <source>
        <dbReference type="EMBL" id="PRX39518.1"/>
    </source>
</evidence>
<dbReference type="Proteomes" id="UP000237797">
    <property type="component" value="Unassembled WGS sequence"/>
</dbReference>
<protein>
    <submittedName>
        <fullName evidence="2">Uncharacterized protein</fullName>
    </submittedName>
</protein>
<proteinExistence type="predicted"/>
<evidence type="ECO:0000313" key="3">
    <source>
        <dbReference type="Proteomes" id="UP000237797"/>
    </source>
</evidence>
<keyword evidence="3" id="KW-1185">Reference proteome</keyword>
<evidence type="ECO:0000256" key="1">
    <source>
        <dbReference type="SAM" id="MobiDB-lite"/>
    </source>
</evidence>
<dbReference type="RefSeq" id="WP_106346066.1">
    <property type="nucleotide sequence ID" value="NZ_PVNE01000024.1"/>
</dbReference>